<proteinExistence type="predicted"/>
<dbReference type="EMBL" id="FNJB01000007">
    <property type="protein sequence ID" value="SDP22512.1"/>
    <property type="molecule type" value="Genomic_DNA"/>
</dbReference>
<accession>A0A1H0QYX5</accession>
<evidence type="ECO:0000313" key="1">
    <source>
        <dbReference type="EMBL" id="SDP22512.1"/>
    </source>
</evidence>
<dbReference type="Pfam" id="PF05988">
    <property type="entry name" value="DUF899"/>
    <property type="match status" value="1"/>
</dbReference>
<sequence length="241" mass="27521">MSAPKVVTRDEWLAARVELLAREKEISRAKAEVDARRRELPMVRLDKEYKLTGPDGPVGLLDLFEGRRQLIVYHFMFDPAWDEGCASCSLMADNLGHLVHLHVNDTSLAFVSRAPLAKIEPFKARMGWSMPWVSSHESDFNYDFQVSHDESIAPPEYNYKDADTLRAEGLTYLLTSEGPGVSVFLRDGDDVFHTYSAYARGLDTLLGTYHFLDLTPLGRQRYVNEFRHHDRYDEATGHSCH</sequence>
<reference evidence="2" key="1">
    <citation type="submission" date="2016-10" db="EMBL/GenBank/DDBJ databases">
        <authorList>
            <person name="Varghese N."/>
            <person name="Submissions S."/>
        </authorList>
    </citation>
    <scope>NUCLEOTIDE SEQUENCE [LARGE SCALE GENOMIC DNA]</scope>
    <source>
        <strain evidence="2">IBRC-M 10655</strain>
    </source>
</reference>
<dbReference type="AlphaFoldDB" id="A0A1H0QYX5"/>
<gene>
    <name evidence="1" type="ORF">SAMN05192558_107218</name>
</gene>
<dbReference type="OrthoDB" id="4721017at2"/>
<name>A0A1H0QYX5_9PSEU</name>
<dbReference type="STRING" id="504798.SAMN05421871_104217"/>
<dbReference type="Proteomes" id="UP000199651">
    <property type="component" value="Unassembled WGS sequence"/>
</dbReference>
<organism evidence="1 2">
    <name type="scientific">Actinokineospora alba</name>
    <dbReference type="NCBI Taxonomy" id="504798"/>
    <lineage>
        <taxon>Bacteria</taxon>
        <taxon>Bacillati</taxon>
        <taxon>Actinomycetota</taxon>
        <taxon>Actinomycetes</taxon>
        <taxon>Pseudonocardiales</taxon>
        <taxon>Pseudonocardiaceae</taxon>
        <taxon>Actinokineospora</taxon>
    </lineage>
</organism>
<protein>
    <submittedName>
        <fullName evidence="1">Predicted dithiol-disulfide oxidoreductase, DUF899 family</fullName>
    </submittedName>
</protein>
<dbReference type="RefSeq" id="WP_091377770.1">
    <property type="nucleotide sequence ID" value="NZ_FNDV01000004.1"/>
</dbReference>
<evidence type="ECO:0000313" key="2">
    <source>
        <dbReference type="Proteomes" id="UP000199651"/>
    </source>
</evidence>
<dbReference type="InterPro" id="IPR010296">
    <property type="entry name" value="DUF899_thioredox"/>
</dbReference>
<keyword evidence="2" id="KW-1185">Reference proteome</keyword>